<organism evidence="3 4">
    <name type="scientific">Vitis vinifera</name>
    <name type="common">Grape</name>
    <dbReference type="NCBI Taxonomy" id="29760"/>
    <lineage>
        <taxon>Eukaryota</taxon>
        <taxon>Viridiplantae</taxon>
        <taxon>Streptophyta</taxon>
        <taxon>Embryophyta</taxon>
        <taxon>Tracheophyta</taxon>
        <taxon>Spermatophyta</taxon>
        <taxon>Magnoliopsida</taxon>
        <taxon>eudicotyledons</taxon>
        <taxon>Gunneridae</taxon>
        <taxon>Pentapetalae</taxon>
        <taxon>rosids</taxon>
        <taxon>Vitales</taxon>
        <taxon>Vitaceae</taxon>
        <taxon>Viteae</taxon>
        <taxon>Vitis</taxon>
    </lineage>
</organism>
<dbReference type="InterPro" id="IPR052343">
    <property type="entry name" value="Retrotransposon-Effector_Assoc"/>
</dbReference>
<sequence>MEPSLGHRKPTDDELLNEASRYPRNLKFPNFSLGCGVSSLSPPFLGSDGAVVGKVGGISGMFGAVEEERSRDSTREEWLADLSVHEDGNMSPRASGDEARGPDLAIVPFGGVLESPLVETMALQVEVGDGEEEWSSSCLAKFSHCLGMPTVGFEEEILYLLRRMRGRIEKKNQGRENKKTKSSVTKSSRELKKLEWTETKIKDMSMGIVRSLGVGRHIDWRAINSKGAAGGVLVFWDNRVVDLLEVEEGIFSVSCLFKNCMDGMRWVFTGVYGPVCRRDREVFWEELGSIKGLWSDPWCVGGDFNMIRYPEERRRGGGFFTWRGGLNNQSQSRLDRFLVTDEWDRMFNGAKQGILARPVSDHFPILLEGGGLKRGPSPFRFENMCFVLDAKLRALKGLLKTWNKEVFGAIETKKREALNQVAHWDAVENHSTLSLEDCEARKEAKEAYKTWVLREEISWRQRSRELWLKEGDNNTKFFHRMANAHSRRNWLSRLKVDDCWHTEELDLKNSVVGAFNNLYTEEGGWRPGVEGLPFLRLDSCEAVGLEIPFTEGEVYVALSDLGKDKAPGPDGFTMAFWSFSWDLVKAKIMGFFKEFYERGKFVKSLNATFLVLVPKRGGAEDLKDFRPISLVGSLYKLLVKVLANRIKKVMGKVISESQNAFVEGRQILDAVLIANEAVDSRLKDNVGGVLCKLDIEKAYDRVSWSFLLAVLKEMGFGERWIKWIDWCISTVKFSVLVNGSPSGFFQSSRGLRQGDPLSPYLFVIAMEVLVV</sequence>
<dbReference type="CDD" id="cd01650">
    <property type="entry name" value="RT_nLTR_like"/>
    <property type="match status" value="1"/>
</dbReference>
<evidence type="ECO:0000259" key="2">
    <source>
        <dbReference type="PROSITE" id="PS50878"/>
    </source>
</evidence>
<dbReference type="InterPro" id="IPR000477">
    <property type="entry name" value="RT_dom"/>
</dbReference>
<accession>A0A438EDD4</accession>
<evidence type="ECO:0000313" key="4">
    <source>
        <dbReference type="Proteomes" id="UP000288805"/>
    </source>
</evidence>
<feature type="domain" description="Reverse transcriptase" evidence="2">
    <location>
        <begin position="594"/>
        <end position="771"/>
    </location>
</feature>
<proteinExistence type="predicted"/>
<dbReference type="InterPro" id="IPR043502">
    <property type="entry name" value="DNA/RNA_pol_sf"/>
</dbReference>
<protein>
    <submittedName>
        <fullName evidence="3">Transposon TX1 uncharacterized 149 kDa protein</fullName>
    </submittedName>
</protein>
<dbReference type="Pfam" id="PF00078">
    <property type="entry name" value="RVT_1"/>
    <property type="match status" value="1"/>
</dbReference>
<dbReference type="PANTHER" id="PTHR46890:SF50">
    <property type="entry name" value="RNA-DIRECTED DNA POLYMERASE, EUKARYOTA, REVERSE TRANSCRIPTASE ZINC-BINDING DOMAIN PROTEIN-RELATED"/>
    <property type="match status" value="1"/>
</dbReference>
<dbReference type="Proteomes" id="UP000288805">
    <property type="component" value="Unassembled WGS sequence"/>
</dbReference>
<dbReference type="EMBL" id="QGNW01001318">
    <property type="protein sequence ID" value="RVW45694.1"/>
    <property type="molecule type" value="Genomic_DNA"/>
</dbReference>
<dbReference type="PROSITE" id="PS50878">
    <property type="entry name" value="RT_POL"/>
    <property type="match status" value="1"/>
</dbReference>
<dbReference type="SUPFAM" id="SSF56672">
    <property type="entry name" value="DNA/RNA polymerases"/>
    <property type="match status" value="1"/>
</dbReference>
<dbReference type="AlphaFoldDB" id="A0A438EDD4"/>
<feature type="region of interest" description="Disordered" evidence="1">
    <location>
        <begin position="82"/>
        <end position="101"/>
    </location>
</feature>
<reference evidence="3 4" key="1">
    <citation type="journal article" date="2018" name="PLoS Genet.">
        <title>Population sequencing reveals clonal diversity and ancestral inbreeding in the grapevine cultivar Chardonnay.</title>
        <authorList>
            <person name="Roach M.J."/>
            <person name="Johnson D.L."/>
            <person name="Bohlmann J."/>
            <person name="van Vuuren H.J."/>
            <person name="Jones S.J."/>
            <person name="Pretorius I.S."/>
            <person name="Schmidt S.A."/>
            <person name="Borneman A.R."/>
        </authorList>
    </citation>
    <scope>NUCLEOTIDE SEQUENCE [LARGE SCALE GENOMIC DNA]</scope>
    <source>
        <strain evidence="4">cv. Chardonnay</strain>
        <tissue evidence="3">Leaf</tissue>
    </source>
</reference>
<dbReference type="SUPFAM" id="SSF56219">
    <property type="entry name" value="DNase I-like"/>
    <property type="match status" value="1"/>
</dbReference>
<comment type="caution">
    <text evidence="3">The sequence shown here is derived from an EMBL/GenBank/DDBJ whole genome shotgun (WGS) entry which is preliminary data.</text>
</comment>
<dbReference type="InterPro" id="IPR036691">
    <property type="entry name" value="Endo/exonu/phosph_ase_sf"/>
</dbReference>
<dbReference type="PANTHER" id="PTHR46890">
    <property type="entry name" value="NON-LTR RETROLELEMENT REVERSE TRANSCRIPTASE-LIKE PROTEIN-RELATED"/>
    <property type="match status" value="1"/>
</dbReference>
<name>A0A438EDD4_VITVI</name>
<evidence type="ECO:0000313" key="3">
    <source>
        <dbReference type="EMBL" id="RVW45694.1"/>
    </source>
</evidence>
<evidence type="ECO:0000256" key="1">
    <source>
        <dbReference type="SAM" id="MobiDB-lite"/>
    </source>
</evidence>
<dbReference type="Gene3D" id="3.60.10.10">
    <property type="entry name" value="Endonuclease/exonuclease/phosphatase"/>
    <property type="match status" value="1"/>
</dbReference>
<gene>
    <name evidence="3" type="primary">YTX2_2</name>
    <name evidence="3" type="ORF">CK203_105151</name>
</gene>